<dbReference type="GO" id="GO:0009793">
    <property type="term" value="P:embryo development ending in seed dormancy"/>
    <property type="evidence" value="ECO:0007669"/>
    <property type="project" value="TreeGrafter"/>
</dbReference>
<evidence type="ECO:0000256" key="3">
    <source>
        <dbReference type="ARBA" id="ARBA00024013"/>
    </source>
</evidence>
<evidence type="ECO:0000313" key="6">
    <source>
        <dbReference type="Proteomes" id="UP001367508"/>
    </source>
</evidence>
<evidence type="ECO:0000259" key="4">
    <source>
        <dbReference type="Pfam" id="PF01103"/>
    </source>
</evidence>
<dbReference type="Proteomes" id="UP001367508">
    <property type="component" value="Unassembled WGS sequence"/>
</dbReference>
<dbReference type="GO" id="GO:0009707">
    <property type="term" value="C:chloroplast outer membrane"/>
    <property type="evidence" value="ECO:0007669"/>
    <property type="project" value="UniProtKB-SubCell"/>
</dbReference>
<dbReference type="GO" id="GO:0009658">
    <property type="term" value="P:chloroplast organization"/>
    <property type="evidence" value="ECO:0007669"/>
    <property type="project" value="TreeGrafter"/>
</dbReference>
<proteinExistence type="predicted"/>
<gene>
    <name evidence="5" type="ORF">VNO77_16406</name>
</gene>
<accession>A0AAN9M0C0</accession>
<name>A0AAN9M0C0_CANGL</name>
<dbReference type="Pfam" id="PF01103">
    <property type="entry name" value="Omp85"/>
    <property type="match status" value="1"/>
</dbReference>
<organism evidence="5 6">
    <name type="scientific">Canavalia gladiata</name>
    <name type="common">Sword bean</name>
    <name type="synonym">Dolichos gladiatus</name>
    <dbReference type="NCBI Taxonomy" id="3824"/>
    <lineage>
        <taxon>Eukaryota</taxon>
        <taxon>Viridiplantae</taxon>
        <taxon>Streptophyta</taxon>
        <taxon>Embryophyta</taxon>
        <taxon>Tracheophyta</taxon>
        <taxon>Spermatophyta</taxon>
        <taxon>Magnoliopsida</taxon>
        <taxon>eudicotyledons</taxon>
        <taxon>Gunneridae</taxon>
        <taxon>Pentapetalae</taxon>
        <taxon>rosids</taxon>
        <taxon>fabids</taxon>
        <taxon>Fabales</taxon>
        <taxon>Fabaceae</taxon>
        <taxon>Papilionoideae</taxon>
        <taxon>50 kb inversion clade</taxon>
        <taxon>NPAAA clade</taxon>
        <taxon>indigoferoid/millettioid clade</taxon>
        <taxon>Phaseoleae</taxon>
        <taxon>Canavalia</taxon>
    </lineage>
</organism>
<dbReference type="AlphaFoldDB" id="A0AAN9M0C0"/>
<evidence type="ECO:0000256" key="1">
    <source>
        <dbReference type="ARBA" id="ARBA00022805"/>
    </source>
</evidence>
<evidence type="ECO:0000256" key="2">
    <source>
        <dbReference type="ARBA" id="ARBA00023136"/>
    </source>
</evidence>
<comment type="caution">
    <text evidence="5">The sequence shown here is derived from an EMBL/GenBank/DDBJ whole genome shotgun (WGS) entry which is preliminary data.</text>
</comment>
<dbReference type="InterPro" id="IPR039910">
    <property type="entry name" value="D15-like"/>
</dbReference>
<dbReference type="FunFam" id="2.40.160.50:FF:000007">
    <property type="entry name" value="Outer envelope protein 80, chloroplastic"/>
    <property type="match status" value="1"/>
</dbReference>
<comment type="subcellular location">
    <subcellularLocation>
        <location evidence="3">Plastid</location>
        <location evidence="3">Chloroplast outer membrane</location>
    </subcellularLocation>
</comment>
<evidence type="ECO:0000313" key="5">
    <source>
        <dbReference type="EMBL" id="KAK7345795.1"/>
    </source>
</evidence>
<reference evidence="5 6" key="1">
    <citation type="submission" date="2024-01" db="EMBL/GenBank/DDBJ databases">
        <title>The genomes of 5 underutilized Papilionoideae crops provide insights into root nodulation and disease resistanc.</title>
        <authorList>
            <person name="Jiang F."/>
        </authorList>
    </citation>
    <scope>NUCLEOTIDE SEQUENCE [LARGE SCALE GENOMIC DNA]</scope>
    <source>
        <strain evidence="5">LVBAO_FW01</strain>
        <tissue evidence="5">Leaves</tissue>
    </source>
</reference>
<keyword evidence="1" id="KW-1002">Plastid outer membrane</keyword>
<sequence length="356" mass="39672">MFPPKLCFPFLFTSSFPFHSQKWELTKVSMLEKHFHFVDCSISLKHPGLFDNSDMLDVSCHKGLHDSNLLIAYRYPTPLDLGQQTLTIQHSVSPEVGIHGIPINNFSHSTNGGVRLSKLSIGIDMNEPSRSSWRNTTGIYLKHFHFRHHGSGRSISRDEDGFSLTRSGDPFDNLMVINQESRFEDANDHGFIHYRFFMEQGISLPPNLRTFNRFKFFASKGVKLGKAFFSSWLSGGSIIGSIAPYQAFAIGGPNSVRGYGEGAIGSGQSCLVSKSEVQIPLSKKVTSVIFLDCGSDLRSSRRIPGEPAVRQGKPGTGFGIGYGIRFNTRLGQIKFDYAINAFQQRTAYFEISNPVL</sequence>
<protein>
    <recommendedName>
        <fullName evidence="4">Bacterial surface antigen (D15) domain-containing protein</fullName>
    </recommendedName>
</protein>
<dbReference type="EMBL" id="JAYMYQ010000003">
    <property type="protein sequence ID" value="KAK7345795.1"/>
    <property type="molecule type" value="Genomic_DNA"/>
</dbReference>
<feature type="domain" description="Bacterial surface antigen (D15)" evidence="4">
    <location>
        <begin position="196"/>
        <end position="341"/>
    </location>
</feature>
<keyword evidence="2" id="KW-0472">Membrane</keyword>
<keyword evidence="6" id="KW-1185">Reference proteome</keyword>
<dbReference type="InterPro" id="IPR000184">
    <property type="entry name" value="Bac_surfAg_D15"/>
</dbReference>
<dbReference type="PANTHER" id="PTHR12815:SF39">
    <property type="entry name" value="OUTER MEMBRANE OMP85 FAMILY PROTEIN"/>
    <property type="match status" value="1"/>
</dbReference>
<dbReference type="Gene3D" id="2.40.160.50">
    <property type="entry name" value="membrane protein fhac: a member of the omp85/tpsb transporter family"/>
    <property type="match status" value="1"/>
</dbReference>
<keyword evidence="1" id="KW-0934">Plastid</keyword>
<dbReference type="PANTHER" id="PTHR12815">
    <property type="entry name" value="SORTING AND ASSEMBLY MACHINERY SAMM50 PROTEIN FAMILY MEMBER"/>
    <property type="match status" value="1"/>
</dbReference>